<organism evidence="1 2">
    <name type="scientific">Armillaria borealis</name>
    <dbReference type="NCBI Taxonomy" id="47425"/>
    <lineage>
        <taxon>Eukaryota</taxon>
        <taxon>Fungi</taxon>
        <taxon>Dikarya</taxon>
        <taxon>Basidiomycota</taxon>
        <taxon>Agaricomycotina</taxon>
        <taxon>Agaricomycetes</taxon>
        <taxon>Agaricomycetidae</taxon>
        <taxon>Agaricales</taxon>
        <taxon>Marasmiineae</taxon>
        <taxon>Physalacriaceae</taxon>
        <taxon>Armillaria</taxon>
    </lineage>
</organism>
<gene>
    <name evidence="1" type="ORF">EV421DRAFT_300801</name>
</gene>
<dbReference type="Proteomes" id="UP001175226">
    <property type="component" value="Unassembled WGS sequence"/>
</dbReference>
<comment type="caution">
    <text evidence="1">The sequence shown here is derived from an EMBL/GenBank/DDBJ whole genome shotgun (WGS) entry which is preliminary data.</text>
</comment>
<evidence type="ECO:0000313" key="2">
    <source>
        <dbReference type="Proteomes" id="UP001175226"/>
    </source>
</evidence>
<proteinExistence type="predicted"/>
<keyword evidence="2" id="KW-1185">Reference proteome</keyword>
<name>A0AA39JNK9_9AGAR</name>
<sequence>MIRTPSHNRLVNGSRNEYKPYDGTPMWCLAYLLLLLFRSAGAIAQHVLTCTSLFQLPETYRHAPITKTMTLITSETLVSDACLLPLSLDSNEGCTADNHTSL</sequence>
<accession>A0AA39JNK9</accession>
<dbReference type="EMBL" id="JAUEPT010000015">
    <property type="protein sequence ID" value="KAK0445928.1"/>
    <property type="molecule type" value="Genomic_DNA"/>
</dbReference>
<dbReference type="AlphaFoldDB" id="A0AA39JNK9"/>
<protein>
    <submittedName>
        <fullName evidence="1">Uncharacterized protein</fullName>
    </submittedName>
</protein>
<reference evidence="1" key="1">
    <citation type="submission" date="2023-06" db="EMBL/GenBank/DDBJ databases">
        <authorList>
            <consortium name="Lawrence Berkeley National Laboratory"/>
            <person name="Ahrendt S."/>
            <person name="Sahu N."/>
            <person name="Indic B."/>
            <person name="Wong-Bajracharya J."/>
            <person name="Merenyi Z."/>
            <person name="Ke H.-M."/>
            <person name="Monk M."/>
            <person name="Kocsube S."/>
            <person name="Drula E."/>
            <person name="Lipzen A."/>
            <person name="Balint B."/>
            <person name="Henrissat B."/>
            <person name="Andreopoulos B."/>
            <person name="Martin F.M."/>
            <person name="Harder C.B."/>
            <person name="Rigling D."/>
            <person name="Ford K.L."/>
            <person name="Foster G.D."/>
            <person name="Pangilinan J."/>
            <person name="Papanicolaou A."/>
            <person name="Barry K."/>
            <person name="LaButti K."/>
            <person name="Viragh M."/>
            <person name="Koriabine M."/>
            <person name="Yan M."/>
            <person name="Riley R."/>
            <person name="Champramary S."/>
            <person name="Plett K.L."/>
            <person name="Tsai I.J."/>
            <person name="Slot J."/>
            <person name="Sipos G."/>
            <person name="Plett J."/>
            <person name="Nagy L.G."/>
            <person name="Grigoriev I.V."/>
        </authorList>
    </citation>
    <scope>NUCLEOTIDE SEQUENCE</scope>
    <source>
        <strain evidence="1">FPL87.14</strain>
    </source>
</reference>
<evidence type="ECO:0000313" key="1">
    <source>
        <dbReference type="EMBL" id="KAK0445928.1"/>
    </source>
</evidence>